<dbReference type="GO" id="GO:0007059">
    <property type="term" value="P:chromosome segregation"/>
    <property type="evidence" value="ECO:0007669"/>
    <property type="project" value="InterPro"/>
</dbReference>
<dbReference type="Pfam" id="PF08202">
    <property type="entry name" value="MIS13"/>
    <property type="match status" value="1"/>
</dbReference>
<feature type="compositionally biased region" description="Polar residues" evidence="2">
    <location>
        <begin position="46"/>
        <end position="57"/>
    </location>
</feature>
<keyword evidence="4" id="KW-1185">Reference proteome</keyword>
<feature type="compositionally biased region" description="Basic residues" evidence="2">
    <location>
        <begin position="83"/>
        <end position="94"/>
    </location>
</feature>
<evidence type="ECO:0000256" key="1">
    <source>
        <dbReference type="SAM" id="Coils"/>
    </source>
</evidence>
<feature type="compositionally biased region" description="Low complexity" evidence="2">
    <location>
        <begin position="107"/>
        <end position="119"/>
    </location>
</feature>
<name>A0A0F4GVD9_9PEZI</name>
<feature type="region of interest" description="Disordered" evidence="2">
    <location>
        <begin position="1"/>
        <end position="220"/>
    </location>
</feature>
<protein>
    <submittedName>
        <fullName evidence="3">Mis12-Mtw1 family protein</fullName>
    </submittedName>
</protein>
<dbReference type="STRING" id="1047168.A0A0F4GVD9"/>
<dbReference type="OrthoDB" id="3364649at2759"/>
<dbReference type="PANTHER" id="PTHR14778">
    <property type="entry name" value="KINETOCHORE-ASSOCIATED PROTEIN DSN1 HOMOLOG"/>
    <property type="match status" value="1"/>
</dbReference>
<evidence type="ECO:0000313" key="4">
    <source>
        <dbReference type="Proteomes" id="UP000033647"/>
    </source>
</evidence>
<sequence length="533" mass="58342">MSIALTRSPLESLGMNGGGAPKRRSARLSQEGNGENEPPAKKSKANGGTTSTVGTKQQDGESRTVASRKKAVYDEEADGFSFTKKKASMRAKGRKQTEETNAPPAVPASATSPAKVMPGPMLPPPMPIEQQAPQTIQKKKRRQFDPTTPERDVPKKTTRQSKRLSNDPPAEPSPQRHAHAKSHANTERSPSPPRAQPVAVGKKRRQNAGDTAEAAEKPMTIALPFADTPIIRRNREMRKASADNHRRSSAGMRGKRASSVIDEGRGHALPHTEVPTGEFFKHISAELTEPRRMRCLLGWCGTRAMPAKPDPPKESTPAANLEFQALQAARVIQEELSLDLISNGLLSDWFSRDEAVPPQIPLRRKANPRNIANAAKAEELERELERLKRERAEWDEVVQLASSIATNPDNTESTAEGGVSPLRPDLLDSPQRAIFEQLTSSAAEFSTEPESIQERLQTISGDLEFAVDMFAHGVHALSMTRDTADRLAEKSLKDAANALEEREKQRAATGKSLDQMNALRGLARVLNSQQKRG</sequence>
<comment type="caution">
    <text evidence="3">The sequence shown here is derived from an EMBL/GenBank/DDBJ whole genome shotgun (WGS) entry which is preliminary data.</text>
</comment>
<gene>
    <name evidence="3" type="ORF">TI39_contig292g00007</name>
</gene>
<dbReference type="GO" id="GO:0000444">
    <property type="term" value="C:MIS12/MIND type complex"/>
    <property type="evidence" value="ECO:0007669"/>
    <property type="project" value="InterPro"/>
</dbReference>
<keyword evidence="1" id="KW-0175">Coiled coil</keyword>
<dbReference type="InterPro" id="IPR013218">
    <property type="entry name" value="Dsn1/Mis13"/>
</dbReference>
<reference evidence="3 4" key="1">
    <citation type="submission" date="2015-03" db="EMBL/GenBank/DDBJ databases">
        <title>RNA-seq based gene annotation and comparative genomics of four Zymoseptoria species reveal species-specific pathogenicity related genes and transposable element activity.</title>
        <authorList>
            <person name="Grandaubert J."/>
            <person name="Bhattacharyya A."/>
            <person name="Stukenbrock E.H."/>
        </authorList>
    </citation>
    <scope>NUCLEOTIDE SEQUENCE [LARGE SCALE GENOMIC DNA]</scope>
    <source>
        <strain evidence="3 4">Zb18110</strain>
    </source>
</reference>
<proteinExistence type="predicted"/>
<dbReference type="AlphaFoldDB" id="A0A0F4GVD9"/>
<feature type="coiled-coil region" evidence="1">
    <location>
        <begin position="370"/>
        <end position="397"/>
    </location>
</feature>
<evidence type="ECO:0000313" key="3">
    <source>
        <dbReference type="EMBL" id="KJY01405.1"/>
    </source>
</evidence>
<dbReference type="EMBL" id="LAFY01000284">
    <property type="protein sequence ID" value="KJY01405.1"/>
    <property type="molecule type" value="Genomic_DNA"/>
</dbReference>
<accession>A0A0F4GVD9</accession>
<organism evidence="3 4">
    <name type="scientific">Zymoseptoria brevis</name>
    <dbReference type="NCBI Taxonomy" id="1047168"/>
    <lineage>
        <taxon>Eukaryota</taxon>
        <taxon>Fungi</taxon>
        <taxon>Dikarya</taxon>
        <taxon>Ascomycota</taxon>
        <taxon>Pezizomycotina</taxon>
        <taxon>Dothideomycetes</taxon>
        <taxon>Dothideomycetidae</taxon>
        <taxon>Mycosphaerellales</taxon>
        <taxon>Mycosphaerellaceae</taxon>
        <taxon>Zymoseptoria</taxon>
    </lineage>
</organism>
<dbReference type="Proteomes" id="UP000033647">
    <property type="component" value="Unassembled WGS sequence"/>
</dbReference>
<dbReference type="PANTHER" id="PTHR14778:SF2">
    <property type="entry name" value="KINETOCHORE-ASSOCIATED PROTEIN DSN1 HOMOLOG"/>
    <property type="match status" value="1"/>
</dbReference>
<evidence type="ECO:0000256" key="2">
    <source>
        <dbReference type="SAM" id="MobiDB-lite"/>
    </source>
</evidence>
<dbReference type="GO" id="GO:0051301">
    <property type="term" value="P:cell division"/>
    <property type="evidence" value="ECO:0007669"/>
    <property type="project" value="InterPro"/>
</dbReference>